<reference evidence="2 3" key="1">
    <citation type="journal article" date="2015" name="Proc. Natl. Acad. Sci. U.S.A.">
        <title>The resurrection genome of Boea hygrometrica: A blueprint for survival of dehydration.</title>
        <authorList>
            <person name="Xiao L."/>
            <person name="Yang G."/>
            <person name="Zhang L."/>
            <person name="Yang X."/>
            <person name="Zhao S."/>
            <person name="Ji Z."/>
            <person name="Zhou Q."/>
            <person name="Hu M."/>
            <person name="Wang Y."/>
            <person name="Chen M."/>
            <person name="Xu Y."/>
            <person name="Jin H."/>
            <person name="Xiao X."/>
            <person name="Hu G."/>
            <person name="Bao F."/>
            <person name="Hu Y."/>
            <person name="Wan P."/>
            <person name="Li L."/>
            <person name="Deng X."/>
            <person name="Kuang T."/>
            <person name="Xiang C."/>
            <person name="Zhu J.K."/>
            <person name="Oliver M.J."/>
            <person name="He Y."/>
        </authorList>
    </citation>
    <scope>NUCLEOTIDE SEQUENCE [LARGE SCALE GENOMIC DNA]</scope>
    <source>
        <strain evidence="3">cv. XS01</strain>
    </source>
</reference>
<feature type="compositionally biased region" description="Polar residues" evidence="1">
    <location>
        <begin position="243"/>
        <end position="268"/>
    </location>
</feature>
<dbReference type="EMBL" id="KV003172">
    <property type="protein sequence ID" value="KZV36996.1"/>
    <property type="molecule type" value="Genomic_DNA"/>
</dbReference>
<feature type="compositionally biased region" description="Basic and acidic residues" evidence="1">
    <location>
        <begin position="281"/>
        <end position="294"/>
    </location>
</feature>
<evidence type="ECO:0000256" key="1">
    <source>
        <dbReference type="SAM" id="MobiDB-lite"/>
    </source>
</evidence>
<evidence type="ECO:0000313" key="3">
    <source>
        <dbReference type="Proteomes" id="UP000250235"/>
    </source>
</evidence>
<organism evidence="2 3">
    <name type="scientific">Dorcoceras hygrometricum</name>
    <dbReference type="NCBI Taxonomy" id="472368"/>
    <lineage>
        <taxon>Eukaryota</taxon>
        <taxon>Viridiplantae</taxon>
        <taxon>Streptophyta</taxon>
        <taxon>Embryophyta</taxon>
        <taxon>Tracheophyta</taxon>
        <taxon>Spermatophyta</taxon>
        <taxon>Magnoliopsida</taxon>
        <taxon>eudicotyledons</taxon>
        <taxon>Gunneridae</taxon>
        <taxon>Pentapetalae</taxon>
        <taxon>asterids</taxon>
        <taxon>lamiids</taxon>
        <taxon>Lamiales</taxon>
        <taxon>Gesneriaceae</taxon>
        <taxon>Didymocarpoideae</taxon>
        <taxon>Trichosporeae</taxon>
        <taxon>Loxocarpinae</taxon>
        <taxon>Dorcoceras</taxon>
    </lineage>
</organism>
<dbReference type="Proteomes" id="UP000250235">
    <property type="component" value="Unassembled WGS sequence"/>
</dbReference>
<protein>
    <submittedName>
        <fullName evidence="2">Protein POLLEN DEFECTIVE IN GUIDANCE 1</fullName>
    </submittedName>
</protein>
<gene>
    <name evidence="2" type="ORF">F511_20072</name>
</gene>
<proteinExistence type="predicted"/>
<keyword evidence="3" id="KW-1185">Reference proteome</keyword>
<name>A0A2Z7BRV6_9LAMI</name>
<evidence type="ECO:0000313" key="2">
    <source>
        <dbReference type="EMBL" id="KZV36996.1"/>
    </source>
</evidence>
<sequence>MLYSKLQSRNDTLPTKRNDAAAFYQQATISRAKNQMLVVEFPSKPISSWLRKITQNDDASTNLDDAVLDMPHRYQLLVNQQASILHNDSKPAVALTQTTWNRICEVCWRSIEEEQFSSKLQCSEVEEISCRIEAKKNRESAVMTSAYILSEAMSSKDDVITISSYQEVQDLESAMMTSAVMSSQSADEESSAGALSVDDISSDVINQQGVQQNQSMEIQTQELKRHHTRRLINSADGFALRTSRYNSQEKPSGSYSTSRRKQQYIQSRKNFKINVWTTSRSNEKENQMRSELQRSDNQTQKRNSCCAKCCDKEKTTAERTAVEQLVGEHSVVPTSGQPVAAMKRKTRCEVNCKGATTRRRKETAVARSVVTKKRQQLSEQLLNNLLENIQLLDTINAQDGRING</sequence>
<dbReference type="AlphaFoldDB" id="A0A2Z7BRV6"/>
<feature type="region of interest" description="Disordered" evidence="1">
    <location>
        <begin position="234"/>
        <end position="297"/>
    </location>
</feature>
<accession>A0A2Z7BRV6</accession>